<evidence type="ECO:0000313" key="4">
    <source>
        <dbReference type="Proteomes" id="UP000198856"/>
    </source>
</evidence>
<proteinExistence type="predicted"/>
<keyword evidence="1" id="KW-0472">Membrane</keyword>
<dbReference type="InterPro" id="IPR045679">
    <property type="entry name" value="DUF6199"/>
</dbReference>
<name>A0A1G8Y729_9EURY</name>
<dbReference type="OrthoDB" id="324287at2157"/>
<evidence type="ECO:0000256" key="1">
    <source>
        <dbReference type="SAM" id="Phobius"/>
    </source>
</evidence>
<dbReference type="Proteomes" id="UP000198856">
    <property type="component" value="Unassembled WGS sequence"/>
</dbReference>
<organism evidence="3 4">
    <name type="scientific">Halovenus aranensis</name>
    <dbReference type="NCBI Taxonomy" id="890420"/>
    <lineage>
        <taxon>Archaea</taxon>
        <taxon>Methanobacteriati</taxon>
        <taxon>Methanobacteriota</taxon>
        <taxon>Stenosarchaea group</taxon>
        <taxon>Halobacteria</taxon>
        <taxon>Halobacteriales</taxon>
        <taxon>Haloarculaceae</taxon>
        <taxon>Halovenus</taxon>
    </lineage>
</organism>
<accession>A0A1G8Y729</accession>
<dbReference type="Pfam" id="PF19701">
    <property type="entry name" value="DUF6199"/>
    <property type="match status" value="1"/>
</dbReference>
<dbReference type="STRING" id="890420.SAMN05216226_11395"/>
<gene>
    <name evidence="3" type="ORF">SAMN05216226_11395</name>
</gene>
<reference evidence="3 4" key="1">
    <citation type="submission" date="2016-10" db="EMBL/GenBank/DDBJ databases">
        <authorList>
            <person name="de Groot N.N."/>
        </authorList>
    </citation>
    <scope>NUCLEOTIDE SEQUENCE [LARGE SCALE GENOMIC DNA]</scope>
    <source>
        <strain evidence="3 4">IBRC-M10015</strain>
    </source>
</reference>
<keyword evidence="1" id="KW-1133">Transmembrane helix</keyword>
<sequence>MANPVLGALIIAIGAAGAIWPYEVARFEEQIDAIGSKRSSSAVEPAEWKVQLTRVFGVGISLFGVLVLFNI</sequence>
<keyword evidence="4" id="KW-1185">Reference proteome</keyword>
<feature type="transmembrane region" description="Helical" evidence="1">
    <location>
        <begin position="51"/>
        <end position="69"/>
    </location>
</feature>
<dbReference type="RefSeq" id="WP_092703849.1">
    <property type="nucleotide sequence ID" value="NZ_FNFC01000013.1"/>
</dbReference>
<evidence type="ECO:0000259" key="2">
    <source>
        <dbReference type="Pfam" id="PF19701"/>
    </source>
</evidence>
<dbReference type="AlphaFoldDB" id="A0A1G8Y729"/>
<evidence type="ECO:0000313" key="3">
    <source>
        <dbReference type="EMBL" id="SDJ98214.1"/>
    </source>
</evidence>
<feature type="domain" description="DUF6199" evidence="2">
    <location>
        <begin position="6"/>
        <end position="69"/>
    </location>
</feature>
<dbReference type="EMBL" id="FNFC01000013">
    <property type="protein sequence ID" value="SDJ98214.1"/>
    <property type="molecule type" value="Genomic_DNA"/>
</dbReference>
<protein>
    <recommendedName>
        <fullName evidence="2">DUF6199 domain-containing protein</fullName>
    </recommendedName>
</protein>
<keyword evidence="1" id="KW-0812">Transmembrane</keyword>